<dbReference type="InterPro" id="IPR024973">
    <property type="entry name" value="ESPR"/>
</dbReference>
<sequence length="235" mass="24016">MNKIYKVIWNYALNCYTVCGELSKRAKKFSFVSLVTSPKNISSSYRKYLLISIPLLFPIYAFSNDLVVSITPPPTNTIPSVGLLDPLLGPVNNIITTLNKTNKTVIDLTAATKSIVDAINLTNQNIVSIETDIDNINAALSVPELSLGENAVVDASASNALAIGTNASVGENANSALALGVNATIAESAVSSIGIGSGALIEAATSVGLGDNASIGTGSIDSLALGSSAAIGTGS</sequence>
<name>A0ABV6CAU3_9GAMM</name>
<accession>A0ABV6CAU3</accession>
<reference evidence="2 3" key="1">
    <citation type="submission" date="2024-09" db="EMBL/GenBank/DDBJ databases">
        <authorList>
            <person name="Sun Q."/>
            <person name="Mori K."/>
        </authorList>
    </citation>
    <scope>NUCLEOTIDE SEQUENCE [LARGE SCALE GENOMIC DNA]</scope>
    <source>
        <strain evidence="2 3">CCM 8545</strain>
    </source>
</reference>
<keyword evidence="3" id="KW-1185">Reference proteome</keyword>
<feature type="domain" description="ESPR" evidence="1">
    <location>
        <begin position="1"/>
        <end position="30"/>
    </location>
</feature>
<gene>
    <name evidence="2" type="ORF">ACFFIT_08470</name>
</gene>
<protein>
    <submittedName>
        <fullName evidence="2">ESPR domain-containing protein</fullName>
    </submittedName>
</protein>
<dbReference type="SUPFAM" id="SSF101967">
    <property type="entry name" value="Adhesin YadA, collagen-binding domain"/>
    <property type="match status" value="1"/>
</dbReference>
<evidence type="ECO:0000313" key="3">
    <source>
        <dbReference type="Proteomes" id="UP001589758"/>
    </source>
</evidence>
<dbReference type="InterPro" id="IPR011049">
    <property type="entry name" value="Serralysin-like_metalloprot_C"/>
</dbReference>
<dbReference type="Pfam" id="PF13018">
    <property type="entry name" value="ESPR"/>
    <property type="match status" value="1"/>
</dbReference>
<feature type="non-terminal residue" evidence="2">
    <location>
        <position position="235"/>
    </location>
</feature>
<comment type="caution">
    <text evidence="2">The sequence shown here is derived from an EMBL/GenBank/DDBJ whole genome shotgun (WGS) entry which is preliminary data.</text>
</comment>
<evidence type="ECO:0000259" key="1">
    <source>
        <dbReference type="Pfam" id="PF13018"/>
    </source>
</evidence>
<dbReference type="Gene3D" id="2.150.10.10">
    <property type="entry name" value="Serralysin-like metalloprotease, C-terminal"/>
    <property type="match status" value="1"/>
</dbReference>
<evidence type="ECO:0000313" key="2">
    <source>
        <dbReference type="EMBL" id="MFC0180112.1"/>
    </source>
</evidence>
<dbReference type="EMBL" id="JBHLXE010000090">
    <property type="protein sequence ID" value="MFC0180112.1"/>
    <property type="molecule type" value="Genomic_DNA"/>
</dbReference>
<dbReference type="RefSeq" id="WP_385877224.1">
    <property type="nucleotide sequence ID" value="NZ_JBHLXE010000090.1"/>
</dbReference>
<organism evidence="2 3">
    <name type="scientific">Thorsellia kenyensis</name>
    <dbReference type="NCBI Taxonomy" id="1549888"/>
    <lineage>
        <taxon>Bacteria</taxon>
        <taxon>Pseudomonadati</taxon>
        <taxon>Pseudomonadota</taxon>
        <taxon>Gammaproteobacteria</taxon>
        <taxon>Enterobacterales</taxon>
        <taxon>Thorselliaceae</taxon>
        <taxon>Thorsellia</taxon>
    </lineage>
</organism>
<dbReference type="Proteomes" id="UP001589758">
    <property type="component" value="Unassembled WGS sequence"/>
</dbReference>
<proteinExistence type="predicted"/>